<dbReference type="InterPro" id="IPR014986">
    <property type="entry name" value="XkdN-like"/>
</dbReference>
<evidence type="ECO:0000313" key="1">
    <source>
        <dbReference type="EMBL" id="MCC2210744.1"/>
    </source>
</evidence>
<evidence type="ECO:0008006" key="3">
    <source>
        <dbReference type="Google" id="ProtNLM"/>
    </source>
</evidence>
<comment type="caution">
    <text evidence="1">The sequence shown here is derived from an EMBL/GenBank/DDBJ whole genome shotgun (WGS) entry which is preliminary data.</text>
</comment>
<accession>A0AAE3J9K7</accession>
<proteinExistence type="predicted"/>
<sequence length="172" mass="19287">MVNKENTNVTGLESSTNFEQDEKSIVKALLEAADYKTGNEDNTKKIFVKKQSGEPLFSFRIRGLSQSEIQAAAKKATKQISNPAGPKYPKISGERSTTEYHNNLIYTATVDEDKQRIWGNNDIKQKFNIFDEADCVDILLNAGTKSKIVEEVLKLSGFDGEDVVDEEDYIKN</sequence>
<dbReference type="AlphaFoldDB" id="A0AAE3J9K7"/>
<dbReference type="Pfam" id="PF08890">
    <property type="entry name" value="Phage_TAC_5"/>
    <property type="match status" value="1"/>
</dbReference>
<reference evidence="1 2" key="1">
    <citation type="submission" date="2021-10" db="EMBL/GenBank/DDBJ databases">
        <title>Anaerobic single-cell dispensing facilitates the cultivation of human gut bacteria.</title>
        <authorList>
            <person name="Afrizal A."/>
        </authorList>
    </citation>
    <scope>NUCLEOTIDE SEQUENCE [LARGE SCALE GENOMIC DNA]</scope>
    <source>
        <strain evidence="1 2">CLA-AA-H232</strain>
    </source>
</reference>
<gene>
    <name evidence="1" type="ORF">LKE05_08075</name>
</gene>
<dbReference type="RefSeq" id="WP_308456489.1">
    <property type="nucleotide sequence ID" value="NZ_JAJEQM010000010.1"/>
</dbReference>
<keyword evidence="2" id="KW-1185">Reference proteome</keyword>
<dbReference type="InterPro" id="IPR038559">
    <property type="entry name" value="XkdN-like_sf"/>
</dbReference>
<evidence type="ECO:0000313" key="2">
    <source>
        <dbReference type="Proteomes" id="UP001198242"/>
    </source>
</evidence>
<organism evidence="1 2">
    <name type="scientific">Hominilimicola fabiformis</name>
    <dbReference type="NCBI Taxonomy" id="2885356"/>
    <lineage>
        <taxon>Bacteria</taxon>
        <taxon>Bacillati</taxon>
        <taxon>Bacillota</taxon>
        <taxon>Clostridia</taxon>
        <taxon>Eubacteriales</taxon>
        <taxon>Oscillospiraceae</taxon>
        <taxon>Hominilimicola</taxon>
    </lineage>
</organism>
<dbReference type="Proteomes" id="UP001198242">
    <property type="component" value="Unassembled WGS sequence"/>
</dbReference>
<dbReference type="EMBL" id="JAJEQM010000010">
    <property type="protein sequence ID" value="MCC2210744.1"/>
    <property type="molecule type" value="Genomic_DNA"/>
</dbReference>
<dbReference type="Gene3D" id="3.30.2220.30">
    <property type="match status" value="1"/>
</dbReference>
<protein>
    <recommendedName>
        <fullName evidence="3">XkdN-like protein</fullName>
    </recommendedName>
</protein>
<name>A0AAE3J9K7_9FIRM</name>